<dbReference type="Proteomes" id="UP000664369">
    <property type="component" value="Unassembled WGS sequence"/>
</dbReference>
<dbReference type="EMBL" id="JAGETZ010000002">
    <property type="protein sequence ID" value="MBO2008714.1"/>
    <property type="molecule type" value="Genomic_DNA"/>
</dbReference>
<evidence type="ECO:0000313" key="1">
    <source>
        <dbReference type="EMBL" id="MBO2008714.1"/>
    </source>
</evidence>
<organism evidence="1 2">
    <name type="scientific">Hymenobacter negativus</name>
    <dbReference type="NCBI Taxonomy" id="2795026"/>
    <lineage>
        <taxon>Bacteria</taxon>
        <taxon>Pseudomonadati</taxon>
        <taxon>Bacteroidota</taxon>
        <taxon>Cytophagia</taxon>
        <taxon>Cytophagales</taxon>
        <taxon>Hymenobacteraceae</taxon>
        <taxon>Hymenobacter</taxon>
    </lineage>
</organism>
<comment type="caution">
    <text evidence="1">The sequence shown here is derived from an EMBL/GenBank/DDBJ whole genome shotgun (WGS) entry which is preliminary data.</text>
</comment>
<proteinExistence type="predicted"/>
<gene>
    <name evidence="1" type="ORF">J4E00_06595</name>
</gene>
<dbReference type="RefSeq" id="WP_208174324.1">
    <property type="nucleotide sequence ID" value="NZ_JAGETZ010000002.1"/>
</dbReference>
<sequence>MFGTRDKEALVHSGALGLGLRYYYNQAGHEQHNRAHGAFQGNYLALEALTELDRIRYFLYDTSTYPYPGAESIEYRTQASPLLNVYWGLQRRLGKHFLFDFNTGVGIIAKPTSDQYYLFYRRDRILYYLDGAFAINLRLYVVR</sequence>
<keyword evidence="2" id="KW-1185">Reference proteome</keyword>
<name>A0ABS3QBU4_9BACT</name>
<reference evidence="1 2" key="1">
    <citation type="submission" date="2021-03" db="EMBL/GenBank/DDBJ databases">
        <authorList>
            <person name="Kim M.K."/>
        </authorList>
    </citation>
    <scope>NUCLEOTIDE SEQUENCE [LARGE SCALE GENOMIC DNA]</scope>
    <source>
        <strain evidence="1 2">BT442</strain>
    </source>
</reference>
<accession>A0ABS3QBU4</accession>
<evidence type="ECO:0000313" key="2">
    <source>
        <dbReference type="Proteomes" id="UP000664369"/>
    </source>
</evidence>
<protein>
    <submittedName>
        <fullName evidence="1">Uncharacterized protein</fullName>
    </submittedName>
</protein>